<sequence length="179" mass="20071">MRMCVGFERIGGVLDSHPTLVTDCPDLLLSELTISDADCYFSVLDHNRDHLSRFGDYQQEKSATLDWVIDYFTNPPDNNIRYGLRLDRKLVGRVDLNPVAPPRYTIGYWLDRNHTGRGYATIACSAAIEYARTALGATDIFAGVGHGNDDSARVLQRLGFQPIAEFASYRRYHLGVSPV</sequence>
<dbReference type="AlphaFoldDB" id="A0A6G9YHQ8"/>
<dbReference type="PANTHER" id="PTHR43792">
    <property type="entry name" value="GNAT FAMILY, PUTATIVE (AFU_ORTHOLOGUE AFUA_3G00765)-RELATED-RELATED"/>
    <property type="match status" value="1"/>
</dbReference>
<dbReference type="EMBL" id="CP046172">
    <property type="protein sequence ID" value="QIS12738.1"/>
    <property type="molecule type" value="Genomic_DNA"/>
</dbReference>
<dbReference type="KEGG" id="nah:F5544_24415"/>
<dbReference type="Pfam" id="PF13302">
    <property type="entry name" value="Acetyltransf_3"/>
    <property type="match status" value="1"/>
</dbReference>
<protein>
    <submittedName>
        <fullName evidence="2">GNAT family N-acetyltransferase</fullName>
    </submittedName>
</protein>
<organism evidence="2 3">
    <name type="scientific">Nocardia arthritidis</name>
    <dbReference type="NCBI Taxonomy" id="228602"/>
    <lineage>
        <taxon>Bacteria</taxon>
        <taxon>Bacillati</taxon>
        <taxon>Actinomycetota</taxon>
        <taxon>Actinomycetes</taxon>
        <taxon>Mycobacteriales</taxon>
        <taxon>Nocardiaceae</taxon>
        <taxon>Nocardia</taxon>
    </lineage>
</organism>
<dbReference type="InterPro" id="IPR051531">
    <property type="entry name" value="N-acetyltransferase"/>
</dbReference>
<feature type="domain" description="N-acetyltransferase" evidence="1">
    <location>
        <begin position="27"/>
        <end position="179"/>
    </location>
</feature>
<keyword evidence="2" id="KW-0808">Transferase</keyword>
<proteinExistence type="predicted"/>
<accession>A0A6G9YHQ8</accession>
<dbReference type="Gene3D" id="3.40.630.30">
    <property type="match status" value="1"/>
</dbReference>
<name>A0A6G9YHQ8_9NOCA</name>
<dbReference type="SUPFAM" id="SSF55729">
    <property type="entry name" value="Acyl-CoA N-acyltransferases (Nat)"/>
    <property type="match status" value="1"/>
</dbReference>
<evidence type="ECO:0000313" key="3">
    <source>
        <dbReference type="Proteomes" id="UP000503540"/>
    </source>
</evidence>
<dbReference type="GO" id="GO:0016747">
    <property type="term" value="F:acyltransferase activity, transferring groups other than amino-acyl groups"/>
    <property type="evidence" value="ECO:0007669"/>
    <property type="project" value="InterPro"/>
</dbReference>
<dbReference type="Proteomes" id="UP000503540">
    <property type="component" value="Chromosome"/>
</dbReference>
<dbReference type="InterPro" id="IPR000182">
    <property type="entry name" value="GNAT_dom"/>
</dbReference>
<gene>
    <name evidence="2" type="ORF">F5544_24415</name>
</gene>
<reference evidence="2 3" key="1">
    <citation type="journal article" date="2019" name="ACS Chem. Biol.">
        <title>Identification and Mobilization of a Cryptic Antibiotic Biosynthesis Gene Locus from a Human-Pathogenic Nocardia Isolate.</title>
        <authorList>
            <person name="Herisse M."/>
            <person name="Ishida K."/>
            <person name="Porter J.L."/>
            <person name="Howden B."/>
            <person name="Hertweck C."/>
            <person name="Stinear T.P."/>
            <person name="Pidot S.J."/>
        </authorList>
    </citation>
    <scope>NUCLEOTIDE SEQUENCE [LARGE SCALE GENOMIC DNA]</scope>
    <source>
        <strain evidence="2 3">AUSMDU00012717</strain>
    </source>
</reference>
<evidence type="ECO:0000259" key="1">
    <source>
        <dbReference type="PROSITE" id="PS51186"/>
    </source>
</evidence>
<dbReference type="InterPro" id="IPR016181">
    <property type="entry name" value="Acyl_CoA_acyltransferase"/>
</dbReference>
<dbReference type="PROSITE" id="PS51186">
    <property type="entry name" value="GNAT"/>
    <property type="match status" value="1"/>
</dbReference>
<evidence type="ECO:0000313" key="2">
    <source>
        <dbReference type="EMBL" id="QIS12738.1"/>
    </source>
</evidence>
<keyword evidence="3" id="KW-1185">Reference proteome</keyword>